<reference evidence="2 3" key="1">
    <citation type="journal article" date="2018" name="Nat. Ecol. Evol.">
        <title>Pezizomycetes genomes reveal the molecular basis of ectomycorrhizal truffle lifestyle.</title>
        <authorList>
            <person name="Murat C."/>
            <person name="Payen T."/>
            <person name="Noel B."/>
            <person name="Kuo A."/>
            <person name="Morin E."/>
            <person name="Chen J."/>
            <person name="Kohler A."/>
            <person name="Krizsan K."/>
            <person name="Balestrini R."/>
            <person name="Da Silva C."/>
            <person name="Montanini B."/>
            <person name="Hainaut M."/>
            <person name="Levati E."/>
            <person name="Barry K.W."/>
            <person name="Belfiori B."/>
            <person name="Cichocki N."/>
            <person name="Clum A."/>
            <person name="Dockter R.B."/>
            <person name="Fauchery L."/>
            <person name="Guy J."/>
            <person name="Iotti M."/>
            <person name="Le Tacon F."/>
            <person name="Lindquist E.A."/>
            <person name="Lipzen A."/>
            <person name="Malagnac F."/>
            <person name="Mello A."/>
            <person name="Molinier V."/>
            <person name="Miyauchi S."/>
            <person name="Poulain J."/>
            <person name="Riccioni C."/>
            <person name="Rubini A."/>
            <person name="Sitrit Y."/>
            <person name="Splivallo R."/>
            <person name="Traeger S."/>
            <person name="Wang M."/>
            <person name="Zifcakova L."/>
            <person name="Wipf D."/>
            <person name="Zambonelli A."/>
            <person name="Paolocci F."/>
            <person name="Nowrousian M."/>
            <person name="Ottonello S."/>
            <person name="Baldrian P."/>
            <person name="Spatafora J.W."/>
            <person name="Henrissat B."/>
            <person name="Nagy L.G."/>
            <person name="Aury J.M."/>
            <person name="Wincker P."/>
            <person name="Grigoriev I.V."/>
            <person name="Bonfante P."/>
            <person name="Martin F.M."/>
        </authorList>
    </citation>
    <scope>NUCLEOTIDE SEQUENCE [LARGE SCALE GENOMIC DNA]</scope>
    <source>
        <strain evidence="2 3">ATCC MYA-4762</strain>
    </source>
</reference>
<evidence type="ECO:0000313" key="3">
    <source>
        <dbReference type="Proteomes" id="UP000267821"/>
    </source>
</evidence>
<dbReference type="EMBL" id="ML121527">
    <property type="protein sequence ID" value="RPB29532.1"/>
    <property type="molecule type" value="Genomic_DNA"/>
</dbReference>
<protein>
    <submittedName>
        <fullName evidence="2">Uncharacterized protein</fullName>
    </submittedName>
</protein>
<name>A0A3N4MAV4_9PEZI</name>
<feature type="region of interest" description="Disordered" evidence="1">
    <location>
        <begin position="222"/>
        <end position="257"/>
    </location>
</feature>
<dbReference type="STRING" id="1051890.A0A3N4MAV4"/>
<feature type="region of interest" description="Disordered" evidence="1">
    <location>
        <begin position="155"/>
        <end position="187"/>
    </location>
</feature>
<gene>
    <name evidence="2" type="ORF">L211DRAFT_832240</name>
</gene>
<feature type="compositionally biased region" description="Acidic residues" evidence="1">
    <location>
        <begin position="240"/>
        <end position="251"/>
    </location>
</feature>
<dbReference type="AlphaFoldDB" id="A0A3N4MAV4"/>
<evidence type="ECO:0000313" key="2">
    <source>
        <dbReference type="EMBL" id="RPB29532.1"/>
    </source>
</evidence>
<accession>A0A3N4MAV4</accession>
<dbReference type="OrthoDB" id="77607at2759"/>
<organism evidence="2 3">
    <name type="scientific">Terfezia boudieri ATCC MYA-4762</name>
    <dbReference type="NCBI Taxonomy" id="1051890"/>
    <lineage>
        <taxon>Eukaryota</taxon>
        <taxon>Fungi</taxon>
        <taxon>Dikarya</taxon>
        <taxon>Ascomycota</taxon>
        <taxon>Pezizomycotina</taxon>
        <taxon>Pezizomycetes</taxon>
        <taxon>Pezizales</taxon>
        <taxon>Pezizaceae</taxon>
        <taxon>Terfezia</taxon>
    </lineage>
</organism>
<feature type="region of interest" description="Disordered" evidence="1">
    <location>
        <begin position="1"/>
        <end position="97"/>
    </location>
</feature>
<proteinExistence type="predicted"/>
<dbReference type="Proteomes" id="UP000267821">
    <property type="component" value="Unassembled WGS sequence"/>
</dbReference>
<keyword evidence="3" id="KW-1185">Reference proteome</keyword>
<dbReference type="InParanoid" id="A0A3N4MAV4"/>
<feature type="region of interest" description="Disordered" evidence="1">
    <location>
        <begin position="103"/>
        <end position="122"/>
    </location>
</feature>
<feature type="compositionally biased region" description="Low complexity" evidence="1">
    <location>
        <begin position="86"/>
        <end position="97"/>
    </location>
</feature>
<feature type="compositionally biased region" description="Acidic residues" evidence="1">
    <location>
        <begin position="174"/>
        <end position="183"/>
    </location>
</feature>
<evidence type="ECO:0000256" key="1">
    <source>
        <dbReference type="SAM" id="MobiDB-lite"/>
    </source>
</evidence>
<sequence length="257" mass="27947">MSTISASRPSHKRPHISSPLSNQPDDPSFKRQKTVRTYISTTSTNTNINSRPHPLSSSSPSINSSEFSSSQPDSRGPPLPADFFDTTSTSTSSSSTIIPTILPIGSQNRTPLPTPESDPPITTDINEAEWAAFKAEIAEAEATVSATTTTTITIPPSAVISAAPTGRDGRPSTEDSEALEDEATLDREDAQNKLVEEFEEMESLESRVQKLKEQREALRAKAAESAAGRMDITINRGGDDEVEDEEDEEDDWIHFSR</sequence>
<feature type="compositionally biased region" description="Low complexity" evidence="1">
    <location>
        <begin position="39"/>
        <end position="72"/>
    </location>
</feature>